<name>A0A927E858_9HYPH</name>
<keyword evidence="1" id="KW-1133">Transmembrane helix</keyword>
<gene>
    <name evidence="2" type="ORF">IED13_07570</name>
</gene>
<dbReference type="AlphaFoldDB" id="A0A927E858"/>
<dbReference type="Proteomes" id="UP000619295">
    <property type="component" value="Unassembled WGS sequence"/>
</dbReference>
<keyword evidence="3" id="KW-1185">Reference proteome</keyword>
<sequence length="85" mass="9725">MLRAIIEEVLLFVLPFCIFAGYLVVRRRNPFDVEHWSRHAFWLAVVGLALVIGILAVEGFMTKRSQGAYEPPHMENGVLVPGRFR</sequence>
<dbReference type="EMBL" id="JACXWY010000004">
    <property type="protein sequence ID" value="MBD3845550.1"/>
    <property type="molecule type" value="Genomic_DNA"/>
</dbReference>
<evidence type="ECO:0000313" key="2">
    <source>
        <dbReference type="EMBL" id="MBD3845550.1"/>
    </source>
</evidence>
<dbReference type="RefSeq" id="WP_038359260.1">
    <property type="nucleotide sequence ID" value="NZ_JACXWY010000004.1"/>
</dbReference>
<dbReference type="Pfam" id="PF19606">
    <property type="entry name" value="DUF6111"/>
    <property type="match status" value="1"/>
</dbReference>
<evidence type="ECO:0000256" key="1">
    <source>
        <dbReference type="SAM" id="Phobius"/>
    </source>
</evidence>
<feature type="transmembrane region" description="Helical" evidence="1">
    <location>
        <begin position="40"/>
        <end position="57"/>
    </location>
</feature>
<organism evidence="2 3">
    <name type="scientific">Bosea spartocytisi</name>
    <dbReference type="NCBI Taxonomy" id="2773451"/>
    <lineage>
        <taxon>Bacteria</taxon>
        <taxon>Pseudomonadati</taxon>
        <taxon>Pseudomonadota</taxon>
        <taxon>Alphaproteobacteria</taxon>
        <taxon>Hyphomicrobiales</taxon>
        <taxon>Boseaceae</taxon>
        <taxon>Bosea</taxon>
    </lineage>
</organism>
<accession>A0A927E858</accession>
<evidence type="ECO:0000313" key="3">
    <source>
        <dbReference type="Proteomes" id="UP000619295"/>
    </source>
</evidence>
<comment type="caution">
    <text evidence="2">The sequence shown here is derived from an EMBL/GenBank/DDBJ whole genome shotgun (WGS) entry which is preliminary data.</text>
</comment>
<feature type="transmembrane region" description="Helical" evidence="1">
    <location>
        <begin position="9"/>
        <end position="25"/>
    </location>
</feature>
<keyword evidence="1" id="KW-0472">Membrane</keyword>
<protein>
    <submittedName>
        <fullName evidence="2">Uncharacterized protein</fullName>
    </submittedName>
</protein>
<reference evidence="2" key="1">
    <citation type="submission" date="2020-09" db="EMBL/GenBank/DDBJ databases">
        <title>Bosea spartocytisi sp. nov. a root nodule endophyte of Spartocytisus supranubius in the high mountain ecosystem fo the Teide National Park (Canary Islands, Spain).</title>
        <authorList>
            <person name="Pulido-Suarez L."/>
            <person name="Peix A."/>
            <person name="Igual J.M."/>
            <person name="Socas-Perez N."/>
            <person name="Velazquez E."/>
            <person name="Flores-Felix J.D."/>
            <person name="Leon-Barrios M."/>
        </authorList>
    </citation>
    <scope>NUCLEOTIDE SEQUENCE</scope>
    <source>
        <strain evidence="2">SSUT16</strain>
    </source>
</reference>
<proteinExistence type="predicted"/>
<dbReference type="InterPro" id="IPR046093">
    <property type="entry name" value="DUF6111"/>
</dbReference>
<keyword evidence="1" id="KW-0812">Transmembrane</keyword>